<dbReference type="OrthoDB" id="359217at2"/>
<accession>H7EKY6</accession>
<keyword evidence="3" id="KW-0479">Metal-binding</keyword>
<dbReference type="SUPFAM" id="SSF102114">
    <property type="entry name" value="Radical SAM enzymes"/>
    <property type="match status" value="1"/>
</dbReference>
<keyword evidence="5" id="KW-0411">Iron-sulfur</keyword>
<comment type="caution">
    <text evidence="7">The sequence shown here is derived from an EMBL/GenBank/DDBJ whole genome shotgun (WGS) entry which is preliminary data.</text>
</comment>
<dbReference type="AlphaFoldDB" id="H7EKY6"/>
<dbReference type="InterPro" id="IPR058240">
    <property type="entry name" value="rSAM_sf"/>
</dbReference>
<feature type="domain" description="Radical SAM core" evidence="6">
    <location>
        <begin position="93"/>
        <end position="313"/>
    </location>
</feature>
<evidence type="ECO:0000256" key="5">
    <source>
        <dbReference type="ARBA" id="ARBA00023014"/>
    </source>
</evidence>
<dbReference type="eggNOG" id="COG0535">
    <property type="taxonomic scope" value="Bacteria"/>
</dbReference>
<name>H7EKY6_9SPIR</name>
<dbReference type="GO" id="GO:0046872">
    <property type="term" value="F:metal ion binding"/>
    <property type="evidence" value="ECO:0007669"/>
    <property type="project" value="UniProtKB-KW"/>
</dbReference>
<organism evidence="7 8">
    <name type="scientific">Treponema saccharophilum DSM 2985</name>
    <dbReference type="NCBI Taxonomy" id="907348"/>
    <lineage>
        <taxon>Bacteria</taxon>
        <taxon>Pseudomonadati</taxon>
        <taxon>Spirochaetota</taxon>
        <taxon>Spirochaetia</taxon>
        <taxon>Spirochaetales</taxon>
        <taxon>Treponemataceae</taxon>
        <taxon>Treponema</taxon>
    </lineage>
</organism>
<dbReference type="CDD" id="cd01335">
    <property type="entry name" value="Radical_SAM"/>
    <property type="match status" value="1"/>
</dbReference>
<dbReference type="SFLD" id="SFLDG01067">
    <property type="entry name" value="SPASM/twitch_domain_containing"/>
    <property type="match status" value="1"/>
</dbReference>
<keyword evidence="2" id="KW-0949">S-adenosyl-L-methionine</keyword>
<comment type="cofactor">
    <cofactor evidence="1">
        <name>[4Fe-4S] cluster</name>
        <dbReference type="ChEBI" id="CHEBI:49883"/>
    </cofactor>
</comment>
<dbReference type="Pfam" id="PF13186">
    <property type="entry name" value="SPASM"/>
    <property type="match status" value="1"/>
</dbReference>
<dbReference type="PROSITE" id="PS51918">
    <property type="entry name" value="RADICAL_SAM"/>
    <property type="match status" value="1"/>
</dbReference>
<proteinExistence type="predicted"/>
<dbReference type="RefSeq" id="WP_002704434.1">
    <property type="nucleotide sequence ID" value="NZ_AGRW01000047.1"/>
</dbReference>
<dbReference type="InterPro" id="IPR007197">
    <property type="entry name" value="rSAM"/>
</dbReference>
<protein>
    <submittedName>
        <fullName evidence="7">Radical SAM domain protein</fullName>
    </submittedName>
</protein>
<dbReference type="InterPro" id="IPR006638">
    <property type="entry name" value="Elp3/MiaA/NifB-like_rSAM"/>
</dbReference>
<sequence>MQKSKELPLDKKYNLKEYVIVSYENLHIAIFPEIASWILLKNTVQEKIFKSIADTKLCVQELMDKYKENQSDLVYILTQIEAKQIETLNPKSIFENKKLHLHLTNKCNLRCPHCYMESGSAEKDELTTKEIFKLIEDFKNVAGGTSVGITGGEPTVRDDFFEIVEFINSLGMEVNVYTNGTNWTEENVERFSKCKIKHVQVSIDGFDEESNATIRGKGSFAKSLQAIDWFVKNGIYVKVATTAPFEILKDHKQDYIDFAKTLIAKHGKDNIQVNFSHAFMPGRNLTNEQIESFKDEYFNLVEDVVAEIVDGFEKEGFVLNVKGDLVDSCGYGSLNVRANGDFYFCDRIPDMKERHGNIRDMNFSEIFRLMKIAEGVGNIKNFKPCGDCELRFICGGGCRIAEFKGFSEVIDVENVDFSKIEPKECDEKAMKARYYKLMVDTNERFYK</sequence>
<gene>
    <name evidence="7" type="ORF">TresaDRAFT_1000</name>
</gene>
<dbReference type="SFLD" id="SFLDS00029">
    <property type="entry name" value="Radical_SAM"/>
    <property type="match status" value="1"/>
</dbReference>
<dbReference type="GO" id="GO:0003824">
    <property type="term" value="F:catalytic activity"/>
    <property type="evidence" value="ECO:0007669"/>
    <property type="project" value="InterPro"/>
</dbReference>
<dbReference type="Proteomes" id="UP000003571">
    <property type="component" value="Unassembled WGS sequence"/>
</dbReference>
<dbReference type="PANTHER" id="PTHR11228">
    <property type="entry name" value="RADICAL SAM DOMAIN PROTEIN"/>
    <property type="match status" value="1"/>
</dbReference>
<dbReference type="PATRIC" id="fig|907348.3.peg.1567"/>
<dbReference type="InterPro" id="IPR050377">
    <property type="entry name" value="Radical_SAM_PqqE_MftC-like"/>
</dbReference>
<keyword evidence="4" id="KW-0408">Iron</keyword>
<dbReference type="InterPro" id="IPR023885">
    <property type="entry name" value="4Fe4S-binding_SPASM_dom"/>
</dbReference>
<evidence type="ECO:0000313" key="7">
    <source>
        <dbReference type="EMBL" id="EIC01711.1"/>
    </source>
</evidence>
<dbReference type="SMART" id="SM00729">
    <property type="entry name" value="Elp3"/>
    <property type="match status" value="1"/>
</dbReference>
<evidence type="ECO:0000256" key="1">
    <source>
        <dbReference type="ARBA" id="ARBA00001966"/>
    </source>
</evidence>
<dbReference type="NCBIfam" id="TIGR04085">
    <property type="entry name" value="rSAM_more_4Fe4S"/>
    <property type="match status" value="1"/>
</dbReference>
<dbReference type="PANTHER" id="PTHR11228:SF35">
    <property type="entry name" value="MOLYBDENUM COFACTOR BIOSYNTHESIS PROTEIN A-RELATED"/>
    <property type="match status" value="1"/>
</dbReference>
<dbReference type="Gene3D" id="3.20.20.70">
    <property type="entry name" value="Aldolase class I"/>
    <property type="match status" value="1"/>
</dbReference>
<dbReference type="Pfam" id="PF04055">
    <property type="entry name" value="Radical_SAM"/>
    <property type="match status" value="1"/>
</dbReference>
<dbReference type="InterPro" id="IPR013785">
    <property type="entry name" value="Aldolase_TIM"/>
</dbReference>
<keyword evidence="8" id="KW-1185">Reference proteome</keyword>
<dbReference type="GO" id="GO:0051536">
    <property type="term" value="F:iron-sulfur cluster binding"/>
    <property type="evidence" value="ECO:0007669"/>
    <property type="project" value="UniProtKB-KW"/>
</dbReference>
<evidence type="ECO:0000313" key="8">
    <source>
        <dbReference type="Proteomes" id="UP000003571"/>
    </source>
</evidence>
<evidence type="ECO:0000259" key="6">
    <source>
        <dbReference type="PROSITE" id="PS51918"/>
    </source>
</evidence>
<reference evidence="7 8" key="1">
    <citation type="submission" date="2011-09" db="EMBL/GenBank/DDBJ databases">
        <title>The draft genome of Treponema saccharophilum DSM 2985.</title>
        <authorList>
            <consortium name="US DOE Joint Genome Institute (JGI-PGF)"/>
            <person name="Lucas S."/>
            <person name="Copeland A."/>
            <person name="Lapidus A."/>
            <person name="Glavina del Rio T."/>
            <person name="Dalin E."/>
            <person name="Tice H."/>
            <person name="Bruce D."/>
            <person name="Goodwin L."/>
            <person name="Pitluck S."/>
            <person name="Peters L."/>
            <person name="Kyrpides N."/>
            <person name="Mavromatis K."/>
            <person name="Ivanova N."/>
            <person name="Markowitz V."/>
            <person name="Cheng J.-F."/>
            <person name="Hugenholtz P."/>
            <person name="Woyke T."/>
            <person name="Wu D."/>
            <person name="Gronow S."/>
            <person name="Wellnitz S."/>
            <person name="Brambilla E."/>
            <person name="Klenk H.-P."/>
            <person name="Eisen J.A."/>
        </authorList>
    </citation>
    <scope>NUCLEOTIDE SEQUENCE [LARGE SCALE GENOMIC DNA]</scope>
    <source>
        <strain evidence="7 8">DSM 2985</strain>
    </source>
</reference>
<dbReference type="EMBL" id="AGRW01000047">
    <property type="protein sequence ID" value="EIC01711.1"/>
    <property type="molecule type" value="Genomic_DNA"/>
</dbReference>
<evidence type="ECO:0000256" key="2">
    <source>
        <dbReference type="ARBA" id="ARBA00022691"/>
    </source>
</evidence>
<evidence type="ECO:0000256" key="3">
    <source>
        <dbReference type="ARBA" id="ARBA00022723"/>
    </source>
</evidence>
<dbReference type="SFLD" id="SFLDG01386">
    <property type="entry name" value="main_SPASM_domain-containing"/>
    <property type="match status" value="1"/>
</dbReference>
<evidence type="ECO:0000256" key="4">
    <source>
        <dbReference type="ARBA" id="ARBA00023004"/>
    </source>
</evidence>
<dbReference type="STRING" id="907348.TresaDRAFT_1000"/>